<gene>
    <name evidence="2" type="ORF">Aco04nite_91330</name>
</gene>
<accession>A0A919T4B5</accession>
<feature type="region of interest" description="Disordered" evidence="1">
    <location>
        <begin position="32"/>
        <end position="53"/>
    </location>
</feature>
<keyword evidence="3" id="KW-1185">Reference proteome</keyword>
<proteinExistence type="predicted"/>
<evidence type="ECO:0000256" key="1">
    <source>
        <dbReference type="SAM" id="MobiDB-lite"/>
    </source>
</evidence>
<organism evidence="2 3">
    <name type="scientific">Winogradskya consettensis</name>
    <dbReference type="NCBI Taxonomy" id="113560"/>
    <lineage>
        <taxon>Bacteria</taxon>
        <taxon>Bacillati</taxon>
        <taxon>Actinomycetota</taxon>
        <taxon>Actinomycetes</taxon>
        <taxon>Micromonosporales</taxon>
        <taxon>Micromonosporaceae</taxon>
        <taxon>Winogradskya</taxon>
    </lineage>
</organism>
<dbReference type="Proteomes" id="UP000680865">
    <property type="component" value="Unassembled WGS sequence"/>
</dbReference>
<protein>
    <submittedName>
        <fullName evidence="2">Uncharacterized protein</fullName>
    </submittedName>
</protein>
<dbReference type="EMBL" id="BOQP01000066">
    <property type="protein sequence ID" value="GIM84422.1"/>
    <property type="molecule type" value="Genomic_DNA"/>
</dbReference>
<reference evidence="2" key="1">
    <citation type="submission" date="2021-03" db="EMBL/GenBank/DDBJ databases">
        <title>Whole genome shotgun sequence of Actinoplanes consettensis NBRC 14913.</title>
        <authorList>
            <person name="Komaki H."/>
            <person name="Tamura T."/>
        </authorList>
    </citation>
    <scope>NUCLEOTIDE SEQUENCE</scope>
    <source>
        <strain evidence="2">NBRC 14913</strain>
    </source>
</reference>
<comment type="caution">
    <text evidence="2">The sequence shown here is derived from an EMBL/GenBank/DDBJ whole genome shotgun (WGS) entry which is preliminary data.</text>
</comment>
<sequence>MSLTAFHASQDPIMAESPHWRYIDNQRGCRLRRHQGPHGEQPAPGRHGLGHLPDCAPAPEFVVEAGRPGIAAVQKEPARARVAARWDGPIFDVHDDENAFPLRSQQRPLWTTVHCG</sequence>
<name>A0A919T4B5_9ACTN</name>
<dbReference type="AlphaFoldDB" id="A0A919T4B5"/>
<evidence type="ECO:0000313" key="3">
    <source>
        <dbReference type="Proteomes" id="UP000680865"/>
    </source>
</evidence>
<evidence type="ECO:0000313" key="2">
    <source>
        <dbReference type="EMBL" id="GIM84422.1"/>
    </source>
</evidence>